<dbReference type="AlphaFoldDB" id="A0A964TF12"/>
<keyword evidence="1" id="KW-1133">Transmembrane helix</keyword>
<dbReference type="SUPFAM" id="SSF55874">
    <property type="entry name" value="ATPase domain of HSP90 chaperone/DNA topoisomerase II/histidine kinase"/>
    <property type="match status" value="1"/>
</dbReference>
<feature type="transmembrane region" description="Helical" evidence="1">
    <location>
        <begin position="78"/>
        <end position="101"/>
    </location>
</feature>
<dbReference type="RefSeq" id="WP_166524318.1">
    <property type="nucleotide sequence ID" value="NZ_JAAABI010000005.1"/>
</dbReference>
<gene>
    <name evidence="3" type="ORF">GTQ34_13325</name>
</gene>
<sequence>MNITKKRQNVAFWALQFIGWGFINLISIFVLKKVSVEFILYSVVVGTGIGIFSTSVLRWYLKRNISFDSFGIQDLGKVIVSVLAGSLLFGLLNIAFGYIYVKFGPTLTTEETQLFKHYDSVWIQVLNALFLIGAWVITYLVIKLLLKLNRDRIERLELNTNLKQAQLDTLKGQINPHFMFNSLNNIRGLMLEDVEKSREMLTKLSEILRYSLTKNNINSISVAEELEVVDNYIDLSKIQFENRLEFIKNVDEDTLDLSIPPMIIQLLIENAIKHGISNLKQGGKIVLEIKKENGQLQIGVRNTGKLKVSKNSTQLGIKNIRQRLHLLYAERASFTLDEEADEVVANIKIPLSA</sequence>
<feature type="transmembrane region" description="Helical" evidence="1">
    <location>
        <begin position="12"/>
        <end position="32"/>
    </location>
</feature>
<dbReference type="GO" id="GO:0016020">
    <property type="term" value="C:membrane"/>
    <property type="evidence" value="ECO:0007669"/>
    <property type="project" value="InterPro"/>
</dbReference>
<organism evidence="3 4">
    <name type="scientific">Flagellimonas ochracea</name>
    <dbReference type="NCBI Taxonomy" id="2696472"/>
    <lineage>
        <taxon>Bacteria</taxon>
        <taxon>Pseudomonadati</taxon>
        <taxon>Bacteroidota</taxon>
        <taxon>Flavobacteriia</taxon>
        <taxon>Flavobacteriales</taxon>
        <taxon>Flavobacteriaceae</taxon>
        <taxon>Flagellimonas</taxon>
    </lineage>
</organism>
<dbReference type="InterPro" id="IPR036890">
    <property type="entry name" value="HATPase_C_sf"/>
</dbReference>
<feature type="transmembrane region" description="Helical" evidence="1">
    <location>
        <begin position="121"/>
        <end position="146"/>
    </location>
</feature>
<evidence type="ECO:0000259" key="2">
    <source>
        <dbReference type="Pfam" id="PF06580"/>
    </source>
</evidence>
<keyword evidence="4" id="KW-1185">Reference proteome</keyword>
<dbReference type="Pfam" id="PF06580">
    <property type="entry name" value="His_kinase"/>
    <property type="match status" value="1"/>
</dbReference>
<keyword evidence="1" id="KW-0472">Membrane</keyword>
<evidence type="ECO:0000313" key="4">
    <source>
        <dbReference type="Proteomes" id="UP000667650"/>
    </source>
</evidence>
<comment type="caution">
    <text evidence="3">The sequence shown here is derived from an EMBL/GenBank/DDBJ whole genome shotgun (WGS) entry which is preliminary data.</text>
</comment>
<dbReference type="PANTHER" id="PTHR34220:SF7">
    <property type="entry name" value="SENSOR HISTIDINE KINASE YPDA"/>
    <property type="match status" value="1"/>
</dbReference>
<dbReference type="InterPro" id="IPR050640">
    <property type="entry name" value="Bact_2-comp_sensor_kinase"/>
</dbReference>
<evidence type="ECO:0000313" key="3">
    <source>
        <dbReference type="EMBL" id="NAY92898.1"/>
    </source>
</evidence>
<dbReference type="Gene3D" id="3.30.565.10">
    <property type="entry name" value="Histidine kinase-like ATPase, C-terminal domain"/>
    <property type="match status" value="1"/>
</dbReference>
<keyword evidence="1" id="KW-0812">Transmembrane</keyword>
<keyword evidence="3" id="KW-0808">Transferase</keyword>
<name>A0A964TF12_9FLAO</name>
<keyword evidence="3" id="KW-0418">Kinase</keyword>
<feature type="transmembrane region" description="Helical" evidence="1">
    <location>
        <begin position="38"/>
        <end position="57"/>
    </location>
</feature>
<dbReference type="Proteomes" id="UP000667650">
    <property type="component" value="Unassembled WGS sequence"/>
</dbReference>
<dbReference type="PANTHER" id="PTHR34220">
    <property type="entry name" value="SENSOR HISTIDINE KINASE YPDA"/>
    <property type="match status" value="1"/>
</dbReference>
<feature type="domain" description="Signal transduction histidine kinase internal region" evidence="2">
    <location>
        <begin position="165"/>
        <end position="244"/>
    </location>
</feature>
<dbReference type="GO" id="GO:0000155">
    <property type="term" value="F:phosphorelay sensor kinase activity"/>
    <property type="evidence" value="ECO:0007669"/>
    <property type="project" value="InterPro"/>
</dbReference>
<evidence type="ECO:0000256" key="1">
    <source>
        <dbReference type="SAM" id="Phobius"/>
    </source>
</evidence>
<proteinExistence type="predicted"/>
<dbReference type="EMBL" id="JAAABI010000005">
    <property type="protein sequence ID" value="NAY92898.1"/>
    <property type="molecule type" value="Genomic_DNA"/>
</dbReference>
<accession>A0A964TF12</accession>
<protein>
    <submittedName>
        <fullName evidence="3">Histidine kinase</fullName>
    </submittedName>
</protein>
<dbReference type="InterPro" id="IPR010559">
    <property type="entry name" value="Sig_transdc_His_kin_internal"/>
</dbReference>
<reference evidence="3" key="1">
    <citation type="submission" date="2020-01" db="EMBL/GenBank/DDBJ databases">
        <title>Muricauda ochracea sp. nov., isolated from a tidal flat of Garorim bay in Korea.</title>
        <authorList>
            <person name="Kim D."/>
            <person name="Yoo Y."/>
            <person name="Kim J.-J."/>
        </authorList>
    </citation>
    <scope>NUCLEOTIDE SEQUENCE</scope>
    <source>
        <strain evidence="3">JGD-17</strain>
    </source>
</reference>